<organism evidence="2 3">
    <name type="scientific">Cryptomonas paramaecium</name>
    <dbReference type="NCBI Taxonomy" id="2898"/>
    <lineage>
        <taxon>Eukaryota</taxon>
        <taxon>Cryptophyceae</taxon>
        <taxon>Cryptomonadales</taxon>
        <taxon>Cryptomonadaceae</taxon>
        <taxon>Cryptomonas</taxon>
    </lineage>
</organism>
<name>F2HHQ1_9CRYP</name>
<evidence type="ECO:0000313" key="3">
    <source>
        <dbReference type="Proteomes" id="UP000243423"/>
    </source>
</evidence>
<evidence type="ECO:0000313" key="2">
    <source>
        <dbReference type="EMBL" id="AEA38847.1"/>
    </source>
</evidence>
<dbReference type="GeneID" id="10447252"/>
<keyword evidence="1" id="KW-0472">Membrane</keyword>
<evidence type="ECO:0000256" key="1">
    <source>
        <dbReference type="SAM" id="Phobius"/>
    </source>
</evidence>
<keyword evidence="1" id="KW-1133">Transmembrane helix</keyword>
<feature type="transmembrane region" description="Helical" evidence="1">
    <location>
        <begin position="12"/>
        <end position="34"/>
    </location>
</feature>
<reference evidence="2 3" key="1">
    <citation type="journal article" date="2011" name="Genome Biol. Evol.">
        <title>Complete nucleomorph genome sequence of the nonphotosynthetic alga Cryptomonas paramecium reveals a core nucleomorph gene set.</title>
        <authorList>
            <person name="Tanifuji G."/>
            <person name="Onodera N.T."/>
            <person name="Wheeler T.J."/>
            <person name="Dlutek M."/>
            <person name="Donaher N."/>
            <person name="Archibald J.M."/>
        </authorList>
    </citation>
    <scope>NUCLEOTIDE SEQUENCE [LARGE SCALE GENOMIC DNA]</scope>
    <source>
        <strain evidence="2 3">CCAP977/2A</strain>
    </source>
</reference>
<dbReference type="AlphaFoldDB" id="F2HHQ1"/>
<keyword evidence="1" id="KW-0812">Transmembrane</keyword>
<dbReference type="EMBL" id="CP002173">
    <property type="protein sequence ID" value="AEA38847.1"/>
    <property type="molecule type" value="Genomic_DNA"/>
</dbReference>
<sequence length="56" mass="6909">MVTCMRTNYINLLHVLFIFLKLLIFRQTEVYLILTGLNKKKTVFFLKVFYFSYFFK</sequence>
<geneLocation type="nucleomorph" evidence="2"/>
<gene>
    <name evidence="2" type="ORF">CPARA_2gp189</name>
</gene>
<keyword evidence="2" id="KW-0542">Nucleomorph</keyword>
<protein>
    <submittedName>
        <fullName evidence="2">Uncharacterized protein</fullName>
    </submittedName>
</protein>
<accession>F2HHQ1</accession>
<proteinExistence type="predicted"/>
<dbReference type="Proteomes" id="UP000243423">
    <property type="component" value="Nucleomorph 2"/>
</dbReference>
<dbReference type="RefSeq" id="XP_003239745.1">
    <property type="nucleotide sequence ID" value="XM_003239697.1"/>
</dbReference>